<feature type="domain" description="Glycoside hydrolase family 2 catalytic" evidence="1">
    <location>
        <begin position="106"/>
        <end position="277"/>
    </location>
</feature>
<dbReference type="InterPro" id="IPR017853">
    <property type="entry name" value="GH"/>
</dbReference>
<sequence length="352" mass="40567">MKFIMKKLICVTCLVICAFSAFAQGNRWSEAKANDWYKSSGWFTGVNYIPSDAINYTAMWDKTSFNPALIDKELSIAQSIGFNCVRVVLQYAVYADDPQYFINTLERFLAICDAHGIKVMPIFFDDCVFGVNADPVIGKQVEPLEGWYAWAWSPSPGHTMVIDQRFHPLLEKYVKDVMLKFRNDPRIFLWDLYNEPAISIPLVKSVFAWAREINPIQPLTMDVWNDNQELNDIIYANADVISFHCYSSKVATAEFIQRLQQCNRPVICSEWMNRPSKSTIEDVMPLLKQENVGSIMWGLINGKTQTHLPWGFRPEKLPYTGLWQHDLYSSDFKPYNVGEIEIIKRLNGIITQ</sequence>
<organism evidence="2">
    <name type="scientific">termite gut metagenome</name>
    <dbReference type="NCBI Taxonomy" id="433724"/>
    <lineage>
        <taxon>unclassified sequences</taxon>
        <taxon>metagenomes</taxon>
        <taxon>organismal metagenomes</taxon>
    </lineage>
</organism>
<reference evidence="2" key="1">
    <citation type="submission" date="2019-03" db="EMBL/GenBank/DDBJ databases">
        <title>Single cell metagenomics reveals metabolic interactions within the superorganism composed of flagellate Streblomastix strix and complex community of Bacteroidetes bacteria on its surface.</title>
        <authorList>
            <person name="Treitli S.C."/>
            <person name="Kolisko M."/>
            <person name="Husnik F."/>
            <person name="Keeling P."/>
            <person name="Hampl V."/>
        </authorList>
    </citation>
    <scope>NUCLEOTIDE SEQUENCE</scope>
    <source>
        <strain evidence="2">STM</strain>
    </source>
</reference>
<dbReference type="GO" id="GO:0004553">
    <property type="term" value="F:hydrolase activity, hydrolyzing O-glycosyl compounds"/>
    <property type="evidence" value="ECO:0007669"/>
    <property type="project" value="InterPro"/>
</dbReference>
<proteinExistence type="predicted"/>
<accession>A0A5J4SQV3</accession>
<gene>
    <name evidence="2" type="ORF">EZS27_004351</name>
</gene>
<dbReference type="Pfam" id="PF02836">
    <property type="entry name" value="Glyco_hydro_2_C"/>
    <property type="match status" value="1"/>
</dbReference>
<protein>
    <recommendedName>
        <fullName evidence="1">Glycoside hydrolase family 2 catalytic domain-containing protein</fullName>
    </recommendedName>
</protein>
<dbReference type="SUPFAM" id="SSF51445">
    <property type="entry name" value="(Trans)glycosidases"/>
    <property type="match status" value="1"/>
</dbReference>
<dbReference type="EMBL" id="SNRY01000074">
    <property type="protein sequence ID" value="KAA6348212.1"/>
    <property type="molecule type" value="Genomic_DNA"/>
</dbReference>
<evidence type="ECO:0000313" key="2">
    <source>
        <dbReference type="EMBL" id="KAA6348212.1"/>
    </source>
</evidence>
<comment type="caution">
    <text evidence="2">The sequence shown here is derived from an EMBL/GenBank/DDBJ whole genome shotgun (WGS) entry which is preliminary data.</text>
</comment>
<evidence type="ECO:0000259" key="1">
    <source>
        <dbReference type="Pfam" id="PF02836"/>
    </source>
</evidence>
<dbReference type="InterPro" id="IPR006103">
    <property type="entry name" value="Glyco_hydro_2_cat"/>
</dbReference>
<dbReference type="AlphaFoldDB" id="A0A5J4SQV3"/>
<dbReference type="Gene3D" id="3.20.20.80">
    <property type="entry name" value="Glycosidases"/>
    <property type="match status" value="1"/>
</dbReference>
<dbReference type="GO" id="GO:0005975">
    <property type="term" value="P:carbohydrate metabolic process"/>
    <property type="evidence" value="ECO:0007669"/>
    <property type="project" value="InterPro"/>
</dbReference>
<name>A0A5J4SQV3_9ZZZZ</name>